<evidence type="ECO:0000256" key="8">
    <source>
        <dbReference type="ARBA" id="ARBA00023065"/>
    </source>
</evidence>
<evidence type="ECO:0000256" key="11">
    <source>
        <dbReference type="ARBA" id="ARBA00023237"/>
    </source>
</evidence>
<dbReference type="InterPro" id="IPR012910">
    <property type="entry name" value="Plug_dom"/>
</dbReference>
<reference evidence="17 18" key="1">
    <citation type="submission" date="2019-07" db="EMBL/GenBank/DDBJ databases">
        <title>Whole genome shotgun sequence of Acetobacter oeni NBRC 105207.</title>
        <authorList>
            <person name="Hosoyama A."/>
            <person name="Uohara A."/>
            <person name="Ohji S."/>
            <person name="Ichikawa N."/>
        </authorList>
    </citation>
    <scope>NUCLEOTIDE SEQUENCE [LARGE SCALE GENOMIC DNA]</scope>
    <source>
        <strain evidence="17 18">NBRC 105207</strain>
    </source>
</reference>
<evidence type="ECO:0000256" key="1">
    <source>
        <dbReference type="ARBA" id="ARBA00004571"/>
    </source>
</evidence>
<dbReference type="Proteomes" id="UP000321746">
    <property type="component" value="Unassembled WGS sequence"/>
</dbReference>
<dbReference type="GO" id="GO:0009279">
    <property type="term" value="C:cell outer membrane"/>
    <property type="evidence" value="ECO:0007669"/>
    <property type="project" value="UniProtKB-SubCell"/>
</dbReference>
<keyword evidence="2 12" id="KW-0813">Transport</keyword>
<dbReference type="SUPFAM" id="SSF56935">
    <property type="entry name" value="Porins"/>
    <property type="match status" value="1"/>
</dbReference>
<keyword evidence="5 12" id="KW-0812">Transmembrane</keyword>
<comment type="similarity">
    <text evidence="12 13">Belongs to the TonB-dependent receptor family.</text>
</comment>
<keyword evidence="11 12" id="KW-0998">Cell outer membrane</keyword>
<evidence type="ECO:0000256" key="7">
    <source>
        <dbReference type="ARBA" id="ARBA00023004"/>
    </source>
</evidence>
<feature type="compositionally biased region" description="Low complexity" evidence="14">
    <location>
        <begin position="30"/>
        <end position="42"/>
    </location>
</feature>
<dbReference type="Gene3D" id="2.170.130.10">
    <property type="entry name" value="TonB-dependent receptor, plug domain"/>
    <property type="match status" value="1"/>
</dbReference>
<feature type="domain" description="TonB-dependent receptor-like beta-barrel" evidence="15">
    <location>
        <begin position="249"/>
        <end position="735"/>
    </location>
</feature>
<keyword evidence="6" id="KW-0732">Signal</keyword>
<evidence type="ECO:0000256" key="9">
    <source>
        <dbReference type="ARBA" id="ARBA00023077"/>
    </source>
</evidence>
<keyword evidence="3 12" id="KW-1134">Transmembrane beta strand</keyword>
<dbReference type="InterPro" id="IPR036942">
    <property type="entry name" value="Beta-barrel_TonB_sf"/>
</dbReference>
<dbReference type="PANTHER" id="PTHR32552:SF89">
    <property type="entry name" value="CATECHOLATE SIDEROPHORE RECEPTOR FIU"/>
    <property type="match status" value="1"/>
</dbReference>
<keyword evidence="18" id="KW-1185">Reference proteome</keyword>
<protein>
    <submittedName>
        <fullName evidence="17">Ligand-gated channel</fullName>
    </submittedName>
</protein>
<dbReference type="Gene3D" id="2.40.170.20">
    <property type="entry name" value="TonB-dependent receptor, beta-barrel domain"/>
    <property type="match status" value="1"/>
</dbReference>
<keyword evidence="8" id="KW-0406">Ion transport</keyword>
<evidence type="ECO:0000256" key="4">
    <source>
        <dbReference type="ARBA" id="ARBA00022496"/>
    </source>
</evidence>
<dbReference type="Pfam" id="PF00593">
    <property type="entry name" value="TonB_dep_Rec_b-barrel"/>
    <property type="match status" value="1"/>
</dbReference>
<evidence type="ECO:0000313" key="18">
    <source>
        <dbReference type="Proteomes" id="UP000321746"/>
    </source>
</evidence>
<feature type="domain" description="TonB-dependent receptor plug" evidence="16">
    <location>
        <begin position="72"/>
        <end position="169"/>
    </location>
</feature>
<feature type="region of interest" description="Disordered" evidence="14">
    <location>
        <begin position="19"/>
        <end position="54"/>
    </location>
</feature>
<evidence type="ECO:0000256" key="5">
    <source>
        <dbReference type="ARBA" id="ARBA00022692"/>
    </source>
</evidence>
<dbReference type="GO" id="GO:0015344">
    <property type="term" value="F:siderophore uptake transmembrane transporter activity"/>
    <property type="evidence" value="ECO:0007669"/>
    <property type="project" value="TreeGrafter"/>
</dbReference>
<sequence>MILSDTAGAAAVASVVHRPRVKHVSPPAPGKARPAAAAASHPPRSKEADGQPETIRVSTGRRMHGGGLLKFSDTPQASSIVSAEYISKQSAGQNPLSLVQMSPGANFSSGDAFGLSNQSSISVRGLAQTELGYLFEGVQMNDSGSQTANSSEWVDSENMKAIEIYQGAGHLDAPVVTASGGIISVQMSDPTARQHAQLTESYGSYQTNRQFARYDTGEIGNTGLKAFVSASYLSSKLSRGAGRNQRVHTDFGFRKDWKENFIKLSGSYNNDRRGSYTTPTMAQWNEYGDQYNRNNSYTFGDTNYWRLNKLGFHHLLLSLQSHFKLDEHFSAEASPYFYHGGGYLSGGGTYNVSGNYRGTDYYPGAVNVPYSQDGQFTGLSGWQGHELWSGFNGKVHYHTGHNLLTVGYWYQYSYYHADSPVTALNENGTAASMWGGYTLRLSDGKQLETYNYAASTQTNAVYIQDELKLLDDRLLLQAGFKYVINSRNGENFMPGPQHRISTFATEPLPRFGATYKLTKNDVVFIDGTTGFKLPATTSAFNQYSVTTGAVTQTGNPDLKDEYSISEEAGYRHNGFISGAITFFNYNFTNHQIATSAYVGNSQTLTTSYLNVGGMTTRGVDVELGTAPIHHFSPYVSGEFLDAKLDNNVEKGTDYLRTKGKDAPLTPRWMAAVGIQYDDGHFFGSARIKVTGSQYSTLMNDQKIPEYVTCDIGVGYKWNNIWYLKNPNVRLNFINVGNAKYLSGAAALQTNARATKGVFGTTIAGSAPSYYVGSPFAMMFTVSTEL</sequence>
<evidence type="ECO:0000256" key="14">
    <source>
        <dbReference type="SAM" id="MobiDB-lite"/>
    </source>
</evidence>
<proteinExistence type="inferred from homology"/>
<keyword evidence="7" id="KW-0408">Iron</keyword>
<evidence type="ECO:0000256" key="13">
    <source>
        <dbReference type="RuleBase" id="RU003357"/>
    </source>
</evidence>
<evidence type="ECO:0000256" key="12">
    <source>
        <dbReference type="PROSITE-ProRule" id="PRU01360"/>
    </source>
</evidence>
<evidence type="ECO:0000256" key="2">
    <source>
        <dbReference type="ARBA" id="ARBA00022448"/>
    </source>
</evidence>
<comment type="caution">
    <text evidence="17">The sequence shown here is derived from an EMBL/GenBank/DDBJ whole genome shotgun (WGS) entry which is preliminary data.</text>
</comment>
<organism evidence="17 18">
    <name type="scientific">Acetobacter oeni</name>
    <dbReference type="NCBI Taxonomy" id="304077"/>
    <lineage>
        <taxon>Bacteria</taxon>
        <taxon>Pseudomonadati</taxon>
        <taxon>Pseudomonadota</taxon>
        <taxon>Alphaproteobacteria</taxon>
        <taxon>Acetobacterales</taxon>
        <taxon>Acetobacteraceae</taxon>
        <taxon>Acetobacter</taxon>
    </lineage>
</organism>
<evidence type="ECO:0000313" key="17">
    <source>
        <dbReference type="EMBL" id="GEN63635.1"/>
    </source>
</evidence>
<dbReference type="PANTHER" id="PTHR32552">
    <property type="entry name" value="FERRICHROME IRON RECEPTOR-RELATED"/>
    <property type="match status" value="1"/>
</dbReference>
<keyword evidence="10 12" id="KW-0472">Membrane</keyword>
<gene>
    <name evidence="17" type="ORF">AOE01nite_18590</name>
</gene>
<accession>A0A511XL10</accession>
<keyword evidence="4" id="KW-0410">Iron transport</keyword>
<evidence type="ECO:0000256" key="3">
    <source>
        <dbReference type="ARBA" id="ARBA00022452"/>
    </source>
</evidence>
<dbReference type="InterPro" id="IPR000531">
    <property type="entry name" value="Beta-barrel_TonB"/>
</dbReference>
<keyword evidence="9 13" id="KW-0798">TonB box</keyword>
<dbReference type="InterPro" id="IPR039426">
    <property type="entry name" value="TonB-dep_rcpt-like"/>
</dbReference>
<dbReference type="AlphaFoldDB" id="A0A511XL10"/>
<dbReference type="PROSITE" id="PS52016">
    <property type="entry name" value="TONB_DEPENDENT_REC_3"/>
    <property type="match status" value="1"/>
</dbReference>
<dbReference type="InterPro" id="IPR037066">
    <property type="entry name" value="Plug_dom_sf"/>
</dbReference>
<evidence type="ECO:0000256" key="6">
    <source>
        <dbReference type="ARBA" id="ARBA00022729"/>
    </source>
</evidence>
<evidence type="ECO:0000259" key="16">
    <source>
        <dbReference type="Pfam" id="PF07715"/>
    </source>
</evidence>
<dbReference type="EMBL" id="BJYG01000023">
    <property type="protein sequence ID" value="GEN63635.1"/>
    <property type="molecule type" value="Genomic_DNA"/>
</dbReference>
<evidence type="ECO:0000259" key="15">
    <source>
        <dbReference type="Pfam" id="PF00593"/>
    </source>
</evidence>
<evidence type="ECO:0000256" key="10">
    <source>
        <dbReference type="ARBA" id="ARBA00023136"/>
    </source>
</evidence>
<name>A0A511XL10_9PROT</name>
<comment type="subcellular location">
    <subcellularLocation>
        <location evidence="1 12">Cell outer membrane</location>
        <topology evidence="1 12">Multi-pass membrane protein</topology>
    </subcellularLocation>
</comment>
<dbReference type="Pfam" id="PF07715">
    <property type="entry name" value="Plug"/>
    <property type="match status" value="1"/>
</dbReference>